<evidence type="ECO:0000313" key="6">
    <source>
        <dbReference type="Proteomes" id="UP000706891"/>
    </source>
</evidence>
<dbReference type="CDD" id="cd17266">
    <property type="entry name" value="RMtype1_S_Sau1132ORF3780P-TRD2-CR2_like"/>
    <property type="match status" value="1"/>
</dbReference>
<comment type="caution">
    <text evidence="5">The sequence shown here is derived from an EMBL/GenBank/DDBJ whole genome shotgun (WGS) entry which is preliminary data.</text>
</comment>
<feature type="domain" description="Type I restriction modification DNA specificity" evidence="4">
    <location>
        <begin position="227"/>
        <end position="385"/>
    </location>
</feature>
<keyword evidence="2" id="KW-0680">Restriction system</keyword>
<dbReference type="InterPro" id="IPR044946">
    <property type="entry name" value="Restrct_endonuc_typeI_TRD_sf"/>
</dbReference>
<reference evidence="5" key="2">
    <citation type="journal article" date="2021" name="Sci. Rep.">
        <title>The distribution of antibiotic resistance genes in chicken gut microbiota commensals.</title>
        <authorList>
            <person name="Juricova H."/>
            <person name="Matiasovicova J."/>
            <person name="Kubasova T."/>
            <person name="Cejkova D."/>
            <person name="Rychlik I."/>
        </authorList>
    </citation>
    <scope>NUCLEOTIDE SEQUENCE</scope>
    <source>
        <strain evidence="5">An824</strain>
    </source>
</reference>
<keyword evidence="5" id="KW-0540">Nuclease</keyword>
<feature type="domain" description="Type I restriction modification DNA specificity" evidence="4">
    <location>
        <begin position="5"/>
        <end position="186"/>
    </location>
</feature>
<comment type="similarity">
    <text evidence="1">Belongs to the type-I restriction system S methylase family.</text>
</comment>
<reference evidence="5" key="1">
    <citation type="submission" date="2020-08" db="EMBL/GenBank/DDBJ databases">
        <authorList>
            <person name="Cejkova D."/>
            <person name="Kubasova T."/>
            <person name="Jahodarova E."/>
            <person name="Rychlik I."/>
        </authorList>
    </citation>
    <scope>NUCLEOTIDE SEQUENCE</scope>
    <source>
        <strain evidence="5">An824</strain>
    </source>
</reference>
<sequence length="408" mass="46359">MELTKYKLRDLVDVTRGMSLSGQFYAEEGEFIRLTLGNFNMNGGGFKENTSKTDLYFTGAVKDEFILKKGDIITPLTEQSLGLLGTTARIPESGKYIQSQDIALVHCKRNRIDPNFCYYLISSNLVRQQLSAAAQQTKIRHTSPDKIMDCTVWIPNLENQIKIGRILTDIDHKITLNRAINDNLEKMAKQLYDYWFVQFDFPDENGRPYKLSGGEMVWNEKLKRKIPQGWKDCTLGDFCEMYQPKALGLNNLSDGGKYKVYGANGIIGYYSSYNHENSEIAMACRGNSCGVINRTLPKSWITGNAMVIKIRNSQVHNEYIKQALNYANVKGAISGSGQPQITRENLSLIKLMQPNSATLKDFSEKIEALITMELEIEKQNDKLIKQRNELLPLLMNGQVSLNYHLFDD</sequence>
<keyword evidence="3" id="KW-0238">DNA-binding</keyword>
<dbReference type="SUPFAM" id="SSF116734">
    <property type="entry name" value="DNA methylase specificity domain"/>
    <property type="match status" value="2"/>
</dbReference>
<dbReference type="EMBL" id="JACJJG010000031">
    <property type="protein sequence ID" value="MBM6673657.1"/>
    <property type="molecule type" value="Genomic_DNA"/>
</dbReference>
<proteinExistence type="inferred from homology"/>
<name>A0A938WT93_9BACT</name>
<dbReference type="Gene3D" id="3.90.220.20">
    <property type="entry name" value="DNA methylase specificity domains"/>
    <property type="match status" value="2"/>
</dbReference>
<dbReference type="RefSeq" id="WP_205104480.1">
    <property type="nucleotide sequence ID" value="NZ_JACJJG010000031.1"/>
</dbReference>
<dbReference type="InterPro" id="IPR000055">
    <property type="entry name" value="Restrct_endonuc_typeI_TRD"/>
</dbReference>
<evidence type="ECO:0000313" key="5">
    <source>
        <dbReference type="EMBL" id="MBM6673657.1"/>
    </source>
</evidence>
<keyword evidence="5" id="KW-0378">Hydrolase</keyword>
<dbReference type="AlphaFoldDB" id="A0A938WT93"/>
<evidence type="ECO:0000256" key="2">
    <source>
        <dbReference type="ARBA" id="ARBA00022747"/>
    </source>
</evidence>
<dbReference type="Proteomes" id="UP000706891">
    <property type="component" value="Unassembled WGS sequence"/>
</dbReference>
<gene>
    <name evidence="5" type="ORF">H6A34_07190</name>
</gene>
<evidence type="ECO:0000256" key="1">
    <source>
        <dbReference type="ARBA" id="ARBA00010923"/>
    </source>
</evidence>
<dbReference type="GO" id="GO:0009307">
    <property type="term" value="P:DNA restriction-modification system"/>
    <property type="evidence" value="ECO:0007669"/>
    <property type="project" value="UniProtKB-KW"/>
</dbReference>
<accession>A0A938WT93</accession>
<evidence type="ECO:0000256" key="3">
    <source>
        <dbReference type="ARBA" id="ARBA00023125"/>
    </source>
</evidence>
<organism evidence="5 6">
    <name type="scientific">Marseilla massiliensis</name>
    <dbReference type="NCBI Taxonomy" id="1841864"/>
    <lineage>
        <taxon>Bacteria</taxon>
        <taxon>Pseudomonadati</taxon>
        <taxon>Bacteroidota</taxon>
        <taxon>Bacteroidia</taxon>
        <taxon>Bacteroidales</taxon>
        <taxon>Prevotellaceae</taxon>
        <taxon>Marseilla</taxon>
    </lineage>
</organism>
<keyword evidence="5" id="KW-0255">Endonuclease</keyword>
<evidence type="ECO:0000259" key="4">
    <source>
        <dbReference type="Pfam" id="PF01420"/>
    </source>
</evidence>
<dbReference type="GO" id="GO:0004519">
    <property type="term" value="F:endonuclease activity"/>
    <property type="evidence" value="ECO:0007669"/>
    <property type="project" value="UniProtKB-KW"/>
</dbReference>
<dbReference type="PANTHER" id="PTHR30408">
    <property type="entry name" value="TYPE-1 RESTRICTION ENZYME ECOKI SPECIFICITY PROTEIN"/>
    <property type="match status" value="1"/>
</dbReference>
<dbReference type="PANTHER" id="PTHR30408:SF13">
    <property type="entry name" value="TYPE I RESTRICTION ENZYME HINDI SPECIFICITY SUBUNIT"/>
    <property type="match status" value="1"/>
</dbReference>
<dbReference type="GO" id="GO:0003677">
    <property type="term" value="F:DNA binding"/>
    <property type="evidence" value="ECO:0007669"/>
    <property type="project" value="UniProtKB-KW"/>
</dbReference>
<dbReference type="InterPro" id="IPR052021">
    <property type="entry name" value="Type-I_RS_S_subunit"/>
</dbReference>
<protein>
    <submittedName>
        <fullName evidence="5">Restriction endonuclease subunit S</fullName>
    </submittedName>
</protein>
<dbReference type="Pfam" id="PF01420">
    <property type="entry name" value="Methylase_S"/>
    <property type="match status" value="2"/>
</dbReference>
<keyword evidence="6" id="KW-1185">Reference proteome</keyword>